<evidence type="ECO:0000313" key="3">
    <source>
        <dbReference type="EMBL" id="KAK6190780.1"/>
    </source>
</evidence>
<dbReference type="Gene3D" id="2.60.120.200">
    <property type="match status" value="1"/>
</dbReference>
<dbReference type="AlphaFoldDB" id="A0AAN8KG28"/>
<dbReference type="SMART" id="SM00137">
    <property type="entry name" value="MAM"/>
    <property type="match status" value="1"/>
</dbReference>
<evidence type="ECO:0000259" key="2">
    <source>
        <dbReference type="PROSITE" id="PS50060"/>
    </source>
</evidence>
<dbReference type="Proteomes" id="UP001347796">
    <property type="component" value="Unassembled WGS sequence"/>
</dbReference>
<name>A0AAN8KG28_PATCE</name>
<proteinExistence type="predicted"/>
<dbReference type="SUPFAM" id="SSF49899">
    <property type="entry name" value="Concanavalin A-like lectins/glucanases"/>
    <property type="match status" value="1"/>
</dbReference>
<keyword evidence="4" id="KW-1185">Reference proteome</keyword>
<accession>A0AAN8KG28</accession>
<dbReference type="EMBL" id="JAZGQO010000002">
    <property type="protein sequence ID" value="KAK6190780.1"/>
    <property type="molecule type" value="Genomic_DNA"/>
</dbReference>
<reference evidence="3 4" key="1">
    <citation type="submission" date="2024-01" db="EMBL/GenBank/DDBJ databases">
        <title>The genome of the rayed Mediterranean limpet Patella caerulea (Linnaeus, 1758).</title>
        <authorList>
            <person name="Anh-Thu Weber A."/>
            <person name="Halstead-Nussloch G."/>
        </authorList>
    </citation>
    <scope>NUCLEOTIDE SEQUENCE [LARGE SCALE GENOMIC DNA]</scope>
    <source>
        <strain evidence="3">AATW-2023a</strain>
        <tissue evidence="3">Whole specimen</tissue>
    </source>
</reference>
<dbReference type="InterPro" id="IPR013320">
    <property type="entry name" value="ConA-like_dom_sf"/>
</dbReference>
<gene>
    <name evidence="3" type="ORF">SNE40_002571</name>
</gene>
<feature type="chain" id="PRO_5042944142" description="MAM domain-containing protein" evidence="1">
    <location>
        <begin position="16"/>
        <end position="169"/>
    </location>
</feature>
<dbReference type="Pfam" id="PF00629">
    <property type="entry name" value="MAM"/>
    <property type="match status" value="1"/>
</dbReference>
<evidence type="ECO:0000313" key="4">
    <source>
        <dbReference type="Proteomes" id="UP001347796"/>
    </source>
</evidence>
<protein>
    <recommendedName>
        <fullName evidence="2">MAM domain-containing protein</fullName>
    </recommendedName>
</protein>
<dbReference type="InterPro" id="IPR000998">
    <property type="entry name" value="MAM_dom"/>
</dbReference>
<keyword evidence="1" id="KW-0732">Signal</keyword>
<feature type="signal peptide" evidence="1">
    <location>
        <begin position="1"/>
        <end position="15"/>
    </location>
</feature>
<feature type="domain" description="MAM" evidence="2">
    <location>
        <begin position="28"/>
        <end position="169"/>
    </location>
</feature>
<evidence type="ECO:0000256" key="1">
    <source>
        <dbReference type="SAM" id="SignalP"/>
    </source>
</evidence>
<organism evidence="3 4">
    <name type="scientific">Patella caerulea</name>
    <name type="common">Rayed Mediterranean limpet</name>
    <dbReference type="NCBI Taxonomy" id="87958"/>
    <lineage>
        <taxon>Eukaryota</taxon>
        <taxon>Metazoa</taxon>
        <taxon>Spiralia</taxon>
        <taxon>Lophotrochozoa</taxon>
        <taxon>Mollusca</taxon>
        <taxon>Gastropoda</taxon>
        <taxon>Patellogastropoda</taxon>
        <taxon>Patelloidea</taxon>
        <taxon>Patellidae</taxon>
        <taxon>Patella</taxon>
    </lineage>
</organism>
<sequence>MKLLVVVCVLAVASTEMVMKGYPKPMTYICNFSDDLCGFHSNITKLEWTAVSDKDGRYLKTEAKGDLDKSAVAISRCYSVTNHYLCLAFRYSITGSSDNKMTIQQKGGDKSQVWSSATSSLNKGWIEEKIAVSLLPLQRKTQFVFTAFLGGKPGNSVSIDDVTLIPSTC</sequence>
<dbReference type="PROSITE" id="PS50060">
    <property type="entry name" value="MAM_2"/>
    <property type="match status" value="1"/>
</dbReference>
<comment type="caution">
    <text evidence="3">The sequence shown here is derived from an EMBL/GenBank/DDBJ whole genome shotgun (WGS) entry which is preliminary data.</text>
</comment>
<dbReference type="GO" id="GO:0016020">
    <property type="term" value="C:membrane"/>
    <property type="evidence" value="ECO:0007669"/>
    <property type="project" value="InterPro"/>
</dbReference>